<evidence type="ECO:0000256" key="1">
    <source>
        <dbReference type="ARBA" id="ARBA00023002"/>
    </source>
</evidence>
<keyword evidence="5" id="KW-1185">Reference proteome</keyword>
<reference evidence="4 5" key="1">
    <citation type="submission" date="2024-07" db="EMBL/GenBank/DDBJ databases">
        <title>Section-level genome sequencing and comparative genomics of Aspergillus sections Usti and Cavernicolus.</title>
        <authorList>
            <consortium name="Lawrence Berkeley National Laboratory"/>
            <person name="Nybo J.L."/>
            <person name="Vesth T.C."/>
            <person name="Theobald S."/>
            <person name="Frisvad J.C."/>
            <person name="Larsen T.O."/>
            <person name="Kjaerboelling I."/>
            <person name="Rothschild-Mancinelli K."/>
            <person name="Lyhne E.K."/>
            <person name="Kogle M.E."/>
            <person name="Barry K."/>
            <person name="Clum A."/>
            <person name="Na H."/>
            <person name="Ledsgaard L."/>
            <person name="Lin J."/>
            <person name="Lipzen A."/>
            <person name="Kuo A."/>
            <person name="Riley R."/>
            <person name="Mondo S."/>
            <person name="Labutti K."/>
            <person name="Haridas S."/>
            <person name="Pangalinan J."/>
            <person name="Salamov A.A."/>
            <person name="Simmons B.A."/>
            <person name="Magnuson J.K."/>
            <person name="Chen J."/>
            <person name="Drula E."/>
            <person name="Henrissat B."/>
            <person name="Wiebenga A."/>
            <person name="Lubbers R.J."/>
            <person name="Gomes A.C."/>
            <person name="Macurrencykelacurrency M.R."/>
            <person name="Stajich J."/>
            <person name="Grigoriev I.V."/>
            <person name="Mortensen U.H."/>
            <person name="De Vries R.P."/>
            <person name="Baker S.E."/>
            <person name="Andersen M.R."/>
        </authorList>
    </citation>
    <scope>NUCLEOTIDE SEQUENCE [LARGE SCALE GENOMIC DNA]</scope>
    <source>
        <strain evidence="4 5">CBS 449.75</strain>
    </source>
</reference>
<dbReference type="SUPFAM" id="SSF51735">
    <property type="entry name" value="NAD(P)-binding Rossmann-fold domains"/>
    <property type="match status" value="1"/>
</dbReference>
<dbReference type="RefSeq" id="XP_070881617.1">
    <property type="nucleotide sequence ID" value="XM_071026846.1"/>
</dbReference>
<keyword evidence="1" id="KW-0560">Oxidoreductase</keyword>
<dbReference type="EMBL" id="JBFXLQ010000064">
    <property type="protein sequence ID" value="KAL2862638.1"/>
    <property type="molecule type" value="Genomic_DNA"/>
</dbReference>
<name>A0ABR4LDM7_9EURO</name>
<comment type="caution">
    <text evidence="4">The sequence shown here is derived from an EMBL/GenBank/DDBJ whole genome shotgun (WGS) entry which is preliminary data.</text>
</comment>
<dbReference type="InterPro" id="IPR036291">
    <property type="entry name" value="NAD(P)-bd_dom_sf"/>
</dbReference>
<evidence type="ECO:0000313" key="4">
    <source>
        <dbReference type="EMBL" id="KAL2862638.1"/>
    </source>
</evidence>
<dbReference type="InterPro" id="IPR050425">
    <property type="entry name" value="NAD(P)_dehydrat-like"/>
</dbReference>
<dbReference type="Pfam" id="PF01370">
    <property type="entry name" value="Epimerase"/>
    <property type="match status" value="1"/>
</dbReference>
<dbReference type="Gene3D" id="3.40.50.720">
    <property type="entry name" value="NAD(P)-binding Rossmann-like Domain"/>
    <property type="match status" value="1"/>
</dbReference>
<organism evidence="4 5">
    <name type="scientific">Aspergillus lucknowensis</name>
    <dbReference type="NCBI Taxonomy" id="176173"/>
    <lineage>
        <taxon>Eukaryota</taxon>
        <taxon>Fungi</taxon>
        <taxon>Dikarya</taxon>
        <taxon>Ascomycota</taxon>
        <taxon>Pezizomycotina</taxon>
        <taxon>Eurotiomycetes</taxon>
        <taxon>Eurotiomycetidae</taxon>
        <taxon>Eurotiales</taxon>
        <taxon>Aspergillaceae</taxon>
        <taxon>Aspergillus</taxon>
        <taxon>Aspergillus subgen. Nidulantes</taxon>
    </lineage>
</organism>
<dbReference type="Proteomes" id="UP001610432">
    <property type="component" value="Unassembled WGS sequence"/>
</dbReference>
<evidence type="ECO:0000313" key="5">
    <source>
        <dbReference type="Proteomes" id="UP001610432"/>
    </source>
</evidence>
<accession>A0ABR4LDM7</accession>
<evidence type="ECO:0000256" key="2">
    <source>
        <dbReference type="ARBA" id="ARBA00023445"/>
    </source>
</evidence>
<sequence length="344" mass="37536">MSDLKIHNPVVPRGSRILVTGANGFIASHVVDQLLGAGWDVRGTVRDKSRTEWLNALFDEKYGPGRFETVQVPDLSLPDAFEDAVKGVSGIVHVASILTFDSNPNAVIPPLLAGTLGLLRSAAKEPGVKRFVLTSSSWSASLPSIGKKITLAEDTYNEAAVEAAYAPPPYEPQRGAAVYAASKVKVEQAITQWVEENSPRFEVNFVLPSANFGPVLHKDHPGSMPWQWPVAVYHGKVAEVSVPSQNWIDVQDAARLHVAALLLPEVRKHERIFGYAGIYTINGLLAILRKLYPERQFPDDIVDEAVDLTETPPAARAEELLRLLGRDGWTKLEDTVAGNLEGQV</sequence>
<dbReference type="GeneID" id="98141918"/>
<evidence type="ECO:0000259" key="3">
    <source>
        <dbReference type="Pfam" id="PF01370"/>
    </source>
</evidence>
<dbReference type="InterPro" id="IPR001509">
    <property type="entry name" value="Epimerase_deHydtase"/>
</dbReference>
<comment type="similarity">
    <text evidence="2">Belongs to the NAD(P)-dependent epimerase/dehydratase family. Dihydroflavonol-4-reductase subfamily.</text>
</comment>
<dbReference type="PANTHER" id="PTHR10366">
    <property type="entry name" value="NAD DEPENDENT EPIMERASE/DEHYDRATASE"/>
    <property type="match status" value="1"/>
</dbReference>
<feature type="domain" description="NAD-dependent epimerase/dehydratase" evidence="3">
    <location>
        <begin position="17"/>
        <end position="272"/>
    </location>
</feature>
<protein>
    <recommendedName>
        <fullName evidence="3">NAD-dependent epimerase/dehydratase domain-containing protein</fullName>
    </recommendedName>
</protein>
<dbReference type="PANTHER" id="PTHR10366:SF562">
    <property type="entry name" value="ALDEHYDE REDUCTASE II (AFU_ORTHOLOGUE AFUA_1G11360)"/>
    <property type="match status" value="1"/>
</dbReference>
<gene>
    <name evidence="4" type="ORF">BJX67DRAFT_292940</name>
</gene>
<proteinExistence type="inferred from homology"/>